<keyword evidence="9 11" id="KW-0472">Membrane</keyword>
<name>A0ABP9R4Z1_9RHOO</name>
<feature type="transmembrane region" description="Helical" evidence="11">
    <location>
        <begin position="43"/>
        <end position="64"/>
    </location>
</feature>
<evidence type="ECO:0000256" key="5">
    <source>
        <dbReference type="ARBA" id="ARBA00022519"/>
    </source>
</evidence>
<comment type="similarity">
    <text evidence="2">Belongs to the TonB family.</text>
</comment>
<sequence>MNSHTATAPQTAPAVPTTAPAGPLGFQRMRAPESADPLRQRSLVGATVLGLHVLAGAGLLWFGLTQVAPQLPEVLSVRWITPEKAPEVKAPPTPKVSEKQPTPPKPQVQQPVTPPVIAAAVEAPAPIVVARQEETPPPAAPAPSAQTTTTAPVAVARPSLPAEPQLLNPTADCPVRPAPIYPQTSLKLGEEGKVILRAQADEKGFFTIVEILTSSGYGRLDRAARDIVKQSWQCKVQHSAGNWVKIPVTFSLE</sequence>
<dbReference type="PANTHER" id="PTHR33446">
    <property type="entry name" value="PROTEIN TONB-RELATED"/>
    <property type="match status" value="1"/>
</dbReference>
<keyword evidence="5" id="KW-0997">Cell inner membrane</keyword>
<evidence type="ECO:0000256" key="1">
    <source>
        <dbReference type="ARBA" id="ARBA00004383"/>
    </source>
</evidence>
<evidence type="ECO:0000313" key="14">
    <source>
        <dbReference type="Proteomes" id="UP001500547"/>
    </source>
</evidence>
<comment type="caution">
    <text evidence="13">The sequence shown here is derived from an EMBL/GenBank/DDBJ whole genome shotgun (WGS) entry which is preliminary data.</text>
</comment>
<keyword evidence="4" id="KW-1003">Cell membrane</keyword>
<reference evidence="14" key="1">
    <citation type="journal article" date="2019" name="Int. J. Syst. Evol. Microbiol.">
        <title>The Global Catalogue of Microorganisms (GCM) 10K type strain sequencing project: providing services to taxonomists for standard genome sequencing and annotation.</title>
        <authorList>
            <consortium name="The Broad Institute Genomics Platform"/>
            <consortium name="The Broad Institute Genome Sequencing Center for Infectious Disease"/>
            <person name="Wu L."/>
            <person name="Ma J."/>
        </authorList>
    </citation>
    <scope>NUCLEOTIDE SEQUENCE [LARGE SCALE GENOMIC DNA]</scope>
    <source>
        <strain evidence="14">JCM 18715</strain>
    </source>
</reference>
<dbReference type="PROSITE" id="PS52015">
    <property type="entry name" value="TONB_CTD"/>
    <property type="match status" value="1"/>
</dbReference>
<keyword evidence="7" id="KW-0653">Protein transport</keyword>
<keyword evidence="8 11" id="KW-1133">Transmembrane helix</keyword>
<keyword evidence="14" id="KW-1185">Reference proteome</keyword>
<dbReference type="InterPro" id="IPR051045">
    <property type="entry name" value="TonB-dependent_transducer"/>
</dbReference>
<dbReference type="RefSeq" id="WP_345534538.1">
    <property type="nucleotide sequence ID" value="NZ_BAABLD010000017.1"/>
</dbReference>
<dbReference type="Proteomes" id="UP001500547">
    <property type="component" value="Unassembled WGS sequence"/>
</dbReference>
<dbReference type="Pfam" id="PF03544">
    <property type="entry name" value="TonB_C"/>
    <property type="match status" value="1"/>
</dbReference>
<evidence type="ECO:0000256" key="4">
    <source>
        <dbReference type="ARBA" id="ARBA00022475"/>
    </source>
</evidence>
<dbReference type="EMBL" id="BAABLD010000017">
    <property type="protein sequence ID" value="GAA5171578.1"/>
    <property type="molecule type" value="Genomic_DNA"/>
</dbReference>
<evidence type="ECO:0000256" key="8">
    <source>
        <dbReference type="ARBA" id="ARBA00022989"/>
    </source>
</evidence>
<feature type="compositionally biased region" description="Low complexity" evidence="10">
    <location>
        <begin position="1"/>
        <end position="23"/>
    </location>
</feature>
<evidence type="ECO:0000313" key="13">
    <source>
        <dbReference type="EMBL" id="GAA5171578.1"/>
    </source>
</evidence>
<gene>
    <name evidence="13" type="ORF">GCM10025770_36390</name>
</gene>
<evidence type="ECO:0000259" key="12">
    <source>
        <dbReference type="PROSITE" id="PS52015"/>
    </source>
</evidence>
<evidence type="ECO:0000256" key="3">
    <source>
        <dbReference type="ARBA" id="ARBA00022448"/>
    </source>
</evidence>
<evidence type="ECO:0000256" key="6">
    <source>
        <dbReference type="ARBA" id="ARBA00022692"/>
    </source>
</evidence>
<evidence type="ECO:0000256" key="11">
    <source>
        <dbReference type="SAM" id="Phobius"/>
    </source>
</evidence>
<dbReference type="NCBIfam" id="TIGR01352">
    <property type="entry name" value="tonB_Cterm"/>
    <property type="match status" value="1"/>
</dbReference>
<evidence type="ECO:0000256" key="7">
    <source>
        <dbReference type="ARBA" id="ARBA00022927"/>
    </source>
</evidence>
<proteinExistence type="inferred from homology"/>
<evidence type="ECO:0000256" key="9">
    <source>
        <dbReference type="ARBA" id="ARBA00023136"/>
    </source>
</evidence>
<keyword evidence="6 11" id="KW-0812">Transmembrane</keyword>
<accession>A0ABP9R4Z1</accession>
<evidence type="ECO:0000256" key="10">
    <source>
        <dbReference type="SAM" id="MobiDB-lite"/>
    </source>
</evidence>
<comment type="subcellular location">
    <subcellularLocation>
        <location evidence="1">Cell inner membrane</location>
        <topology evidence="1">Single-pass membrane protein</topology>
        <orientation evidence="1">Periplasmic side</orientation>
    </subcellularLocation>
</comment>
<organism evidence="13 14">
    <name type="scientific">Viridibacterium curvum</name>
    <dbReference type="NCBI Taxonomy" id="1101404"/>
    <lineage>
        <taxon>Bacteria</taxon>
        <taxon>Pseudomonadati</taxon>
        <taxon>Pseudomonadota</taxon>
        <taxon>Betaproteobacteria</taxon>
        <taxon>Rhodocyclales</taxon>
        <taxon>Rhodocyclaceae</taxon>
        <taxon>Viridibacterium</taxon>
    </lineage>
</organism>
<dbReference type="SUPFAM" id="SSF74653">
    <property type="entry name" value="TolA/TonB C-terminal domain"/>
    <property type="match status" value="1"/>
</dbReference>
<dbReference type="InterPro" id="IPR037682">
    <property type="entry name" value="TonB_C"/>
</dbReference>
<evidence type="ECO:0000256" key="2">
    <source>
        <dbReference type="ARBA" id="ARBA00006555"/>
    </source>
</evidence>
<feature type="domain" description="TonB C-terminal" evidence="12">
    <location>
        <begin position="166"/>
        <end position="253"/>
    </location>
</feature>
<keyword evidence="3" id="KW-0813">Transport</keyword>
<dbReference type="InterPro" id="IPR006260">
    <property type="entry name" value="TonB/TolA_C"/>
</dbReference>
<feature type="region of interest" description="Disordered" evidence="10">
    <location>
        <begin position="1"/>
        <end position="28"/>
    </location>
</feature>
<dbReference type="PANTHER" id="PTHR33446:SF2">
    <property type="entry name" value="PROTEIN TONB"/>
    <property type="match status" value="1"/>
</dbReference>
<feature type="region of interest" description="Disordered" evidence="10">
    <location>
        <begin position="86"/>
        <end position="111"/>
    </location>
</feature>
<protein>
    <recommendedName>
        <fullName evidence="12">TonB C-terminal domain-containing protein</fullName>
    </recommendedName>
</protein>
<dbReference type="Gene3D" id="3.30.1150.10">
    <property type="match status" value="1"/>
</dbReference>